<sequence>MMRVVFPTGDTSLKLYTVKPDAPARLCEHFHSDLFRVGAQRVCFILYQGLYVVSEKPAKTREFENKNVREKSGNFVKMTKNQEKCNFIRVYFIRSVVREICKNGSGHSS</sequence>
<name>A0A8D8RCS8_9HEMI</name>
<evidence type="ECO:0000313" key="1">
    <source>
        <dbReference type="EMBL" id="CAG6647250.1"/>
    </source>
</evidence>
<reference evidence="1" key="1">
    <citation type="submission" date="2021-05" db="EMBL/GenBank/DDBJ databases">
        <authorList>
            <person name="Alioto T."/>
            <person name="Alioto T."/>
            <person name="Gomez Garrido J."/>
        </authorList>
    </citation>
    <scope>NUCLEOTIDE SEQUENCE</scope>
</reference>
<dbReference type="EMBL" id="HBUF01146146">
    <property type="protein sequence ID" value="CAG6647250.1"/>
    <property type="molecule type" value="Transcribed_RNA"/>
</dbReference>
<organism evidence="1">
    <name type="scientific">Cacopsylla melanoneura</name>
    <dbReference type="NCBI Taxonomy" id="428564"/>
    <lineage>
        <taxon>Eukaryota</taxon>
        <taxon>Metazoa</taxon>
        <taxon>Ecdysozoa</taxon>
        <taxon>Arthropoda</taxon>
        <taxon>Hexapoda</taxon>
        <taxon>Insecta</taxon>
        <taxon>Pterygota</taxon>
        <taxon>Neoptera</taxon>
        <taxon>Paraneoptera</taxon>
        <taxon>Hemiptera</taxon>
        <taxon>Sternorrhyncha</taxon>
        <taxon>Psylloidea</taxon>
        <taxon>Psyllidae</taxon>
        <taxon>Psyllinae</taxon>
        <taxon>Cacopsylla</taxon>
    </lineage>
</organism>
<proteinExistence type="predicted"/>
<protein>
    <submittedName>
        <fullName evidence="1">Uncharacterized protein</fullName>
    </submittedName>
</protein>
<accession>A0A8D8RCS8</accession>
<dbReference type="AlphaFoldDB" id="A0A8D8RCS8"/>